<protein>
    <submittedName>
        <fullName evidence="2">Uncharacterized protein</fullName>
    </submittedName>
</protein>
<evidence type="ECO:0000313" key="2">
    <source>
        <dbReference type="EMBL" id="APZ91888.1"/>
    </source>
</evidence>
<dbReference type="OrthoDB" id="273311at2"/>
<keyword evidence="1" id="KW-0472">Membrane</keyword>
<feature type="transmembrane region" description="Helical" evidence="1">
    <location>
        <begin position="37"/>
        <end position="56"/>
    </location>
</feature>
<sequence length="482" mass="53635">MASERCELCGEALDLPVKGRPDVLCKHCRRLRRLKRVLGVIAFVFVAIAAAAPFLYRRAQLAGLPDIGAPFDVEKFGTVVSGDDANAVLYYQAAVPPEQPDSDAVDSEGNAVDELQRALDKGWTHATPGIRAWLDSSRPTLELMKQGAKLDEAWTVQPKEQSYETFVSIGQHWPLSKLARLEAVRLRATGSPAEAWEWLRVAFRHSRHVGMHGRAIDRLMAASFHAEVSTSIPARAADSAVDSELLLTALSNIVEDYGLTKPMSTNLRSEYFLQMDTLQRYSPASSFDAFKDESQPLLSFLRNEPEVGKRVIRLTYENWLSQCDLPKHMQSPQRIVPPYLFEARIAGEDRESVPVTDIERFCARSPVAMRAVGRGMPLGQGILREQTRQKQLVVVLSAQLSFREPGRLPDTLEQILNEYLSEWPSDPFAPDQTPMGYRHEAASATAVVWSVGPDGTDSGGHVIDRWNDPGFDQGMKILTPDD</sequence>
<evidence type="ECO:0000256" key="1">
    <source>
        <dbReference type="SAM" id="Phobius"/>
    </source>
</evidence>
<keyword evidence="1" id="KW-0812">Transmembrane</keyword>
<reference evidence="2 3" key="1">
    <citation type="journal article" date="2016" name="Front. Microbiol.">
        <title>Fuerstia marisgermanicae gen. nov., sp. nov., an Unusual Member of the Phylum Planctomycetes from the German Wadden Sea.</title>
        <authorList>
            <person name="Kohn T."/>
            <person name="Heuer A."/>
            <person name="Jogler M."/>
            <person name="Vollmers J."/>
            <person name="Boedeker C."/>
            <person name="Bunk B."/>
            <person name="Rast P."/>
            <person name="Borchert D."/>
            <person name="Glockner I."/>
            <person name="Freese H.M."/>
            <person name="Klenk H.P."/>
            <person name="Overmann J."/>
            <person name="Kaster A.K."/>
            <person name="Rohde M."/>
            <person name="Wiegand S."/>
            <person name="Jogler C."/>
        </authorList>
    </citation>
    <scope>NUCLEOTIDE SEQUENCE [LARGE SCALE GENOMIC DNA]</scope>
    <source>
        <strain evidence="2 3">NH11</strain>
    </source>
</reference>
<keyword evidence="1" id="KW-1133">Transmembrane helix</keyword>
<dbReference type="KEGG" id="fmr:Fuma_01484"/>
<dbReference type="Proteomes" id="UP000187735">
    <property type="component" value="Chromosome"/>
</dbReference>
<dbReference type="AlphaFoldDB" id="A0A1P8WCV2"/>
<evidence type="ECO:0000313" key="3">
    <source>
        <dbReference type="Proteomes" id="UP000187735"/>
    </source>
</evidence>
<dbReference type="EMBL" id="CP017641">
    <property type="protein sequence ID" value="APZ91888.1"/>
    <property type="molecule type" value="Genomic_DNA"/>
</dbReference>
<gene>
    <name evidence="2" type="ORF">Fuma_01484</name>
</gene>
<name>A0A1P8WCV2_9PLAN</name>
<proteinExistence type="predicted"/>
<keyword evidence="3" id="KW-1185">Reference proteome</keyword>
<dbReference type="RefSeq" id="WP_077023579.1">
    <property type="nucleotide sequence ID" value="NZ_CP017641.1"/>
</dbReference>
<organism evidence="2 3">
    <name type="scientific">Fuerstiella marisgermanici</name>
    <dbReference type="NCBI Taxonomy" id="1891926"/>
    <lineage>
        <taxon>Bacteria</taxon>
        <taxon>Pseudomonadati</taxon>
        <taxon>Planctomycetota</taxon>
        <taxon>Planctomycetia</taxon>
        <taxon>Planctomycetales</taxon>
        <taxon>Planctomycetaceae</taxon>
        <taxon>Fuerstiella</taxon>
    </lineage>
</organism>
<accession>A0A1P8WCV2</accession>